<evidence type="ECO:0000313" key="2">
    <source>
        <dbReference type="Proteomes" id="UP000279271"/>
    </source>
</evidence>
<dbReference type="Proteomes" id="UP000279271">
    <property type="component" value="Unassembled WGS sequence"/>
</dbReference>
<dbReference type="CDD" id="cd07187">
    <property type="entry name" value="YvcK_like"/>
    <property type="match status" value="1"/>
</dbReference>
<proteinExistence type="predicted"/>
<reference evidence="2" key="1">
    <citation type="journal article" date="2018" name="Algal Res.">
        <title>Characterization of plant carbon substrate utilization by Auxenochlorella protothecoides.</title>
        <authorList>
            <person name="Vogler B.W."/>
            <person name="Starkenburg S.R."/>
            <person name="Sudasinghe N."/>
            <person name="Schambach J.Y."/>
            <person name="Rollin J.A."/>
            <person name="Pattathil S."/>
            <person name="Barry A.N."/>
        </authorList>
    </citation>
    <scope>NUCLEOTIDE SEQUENCE [LARGE SCALE GENOMIC DNA]</scope>
    <source>
        <strain evidence="2">UTEX 25</strain>
    </source>
</reference>
<protein>
    <recommendedName>
        <fullName evidence="3">Gluconeogenesis factor</fullName>
    </recommendedName>
</protein>
<dbReference type="SUPFAM" id="SSF142338">
    <property type="entry name" value="CofD-like"/>
    <property type="match status" value="1"/>
</dbReference>
<comment type="caution">
    <text evidence="1">The sequence shown here is derived from an EMBL/GenBank/DDBJ whole genome shotgun (WGS) entry which is preliminary data.</text>
</comment>
<dbReference type="AlphaFoldDB" id="A0A3M7KYG6"/>
<dbReference type="Pfam" id="PF01933">
    <property type="entry name" value="CofD"/>
    <property type="match status" value="1"/>
</dbReference>
<evidence type="ECO:0008006" key="3">
    <source>
        <dbReference type="Google" id="ProtNLM"/>
    </source>
</evidence>
<name>A0A3M7KYG6_AUXPR</name>
<organism evidence="1 2">
    <name type="scientific">Auxenochlorella protothecoides</name>
    <name type="common">Green microalga</name>
    <name type="synonym">Chlorella protothecoides</name>
    <dbReference type="NCBI Taxonomy" id="3075"/>
    <lineage>
        <taxon>Eukaryota</taxon>
        <taxon>Viridiplantae</taxon>
        <taxon>Chlorophyta</taxon>
        <taxon>core chlorophytes</taxon>
        <taxon>Trebouxiophyceae</taxon>
        <taxon>Chlorellales</taxon>
        <taxon>Chlorellaceae</taxon>
        <taxon>Auxenochlorella</taxon>
    </lineage>
</organism>
<dbReference type="PANTHER" id="PTHR31240">
    <property type="entry name" value="MATERNAL EFFECT EMBRYO ARREST 18"/>
    <property type="match status" value="1"/>
</dbReference>
<sequence>MPNRQAPARSLPAIASEPSVDSVAAEPSSLPAMPHIVVFSGGTAFNSVAGHFKQLTHNVTHVLPVTDDGGSTAEVVRVLGGPAVGDIRSRCLRLAEEGDAESEAVRQLLGHRLSSTDPEAARQEWYRIVEGEHPLWQDLTEPYKHTIRAFLVHFQANILRHASRRFNFQSGSVGNFFFAGARIFFRSLEAAIFLFSRVARIPEGTETLPALPSEGALRLGAELADGSWVIGQSAISHPAAAGAEALSVDKACAAPLPAAIRRAFYLSSDGDGAEHEVAPDANPRTLAALGRAQAVIYGMGSLYTSLVPHLVLRGVGETIAAARCPKILMLNGAVDRETGQCLRRPGAMAASDVLLALTDALNRRGGRRDPGLDHPPSAYCTAVLAPRGGGVEVDADALAALGVRVVRSVSAEWSAEAGAAHYDPDALVAAVRDLLA</sequence>
<gene>
    <name evidence="1" type="ORF">APUTEX25_000377</name>
</gene>
<dbReference type="InterPro" id="IPR002882">
    <property type="entry name" value="CofD"/>
</dbReference>
<evidence type="ECO:0000313" key="1">
    <source>
        <dbReference type="EMBL" id="RMZ54860.1"/>
    </source>
</evidence>
<dbReference type="Gene3D" id="3.40.50.10680">
    <property type="entry name" value="CofD-like domains"/>
    <property type="match status" value="1"/>
</dbReference>
<dbReference type="InterPro" id="IPR038136">
    <property type="entry name" value="CofD-like_dom_sf"/>
</dbReference>
<dbReference type="PANTHER" id="PTHR31240:SF0">
    <property type="entry name" value="MATERNAL EFFECT EMBRYO ARREST 18"/>
    <property type="match status" value="1"/>
</dbReference>
<dbReference type="GO" id="GO:0043743">
    <property type="term" value="F:LPPG:FO 2-phospho-L-lactate transferase activity"/>
    <property type="evidence" value="ECO:0007669"/>
    <property type="project" value="InterPro"/>
</dbReference>
<accession>A0A3M7KYG6</accession>
<dbReference type="EMBL" id="QOKY01000172">
    <property type="protein sequence ID" value="RMZ54860.1"/>
    <property type="molecule type" value="Genomic_DNA"/>
</dbReference>